<evidence type="ECO:0000256" key="1">
    <source>
        <dbReference type="SAM" id="SignalP"/>
    </source>
</evidence>
<dbReference type="EMBL" id="RPDH01000001">
    <property type="protein sequence ID" value="RPE12383.1"/>
    <property type="molecule type" value="Genomic_DNA"/>
</dbReference>
<evidence type="ECO:0000313" key="2">
    <source>
        <dbReference type="EMBL" id="RPE12383.1"/>
    </source>
</evidence>
<dbReference type="AlphaFoldDB" id="A0A3N4PU87"/>
<keyword evidence="1" id="KW-0732">Signal</keyword>
<feature type="signal peptide" evidence="1">
    <location>
        <begin position="1"/>
        <end position="19"/>
    </location>
</feature>
<dbReference type="OrthoDB" id="9854409at2"/>
<reference evidence="2 3" key="1">
    <citation type="submission" date="2018-11" db="EMBL/GenBank/DDBJ databases">
        <title>Chitinophaga lutea sp.nov., isolate from arsenic contaminated soil.</title>
        <authorList>
            <person name="Zong Y."/>
        </authorList>
    </citation>
    <scope>NUCLEOTIDE SEQUENCE [LARGE SCALE GENOMIC DNA]</scope>
    <source>
        <strain evidence="2 3">ZY74</strain>
    </source>
</reference>
<feature type="chain" id="PRO_5018233833" evidence="1">
    <location>
        <begin position="20"/>
        <end position="148"/>
    </location>
</feature>
<organism evidence="2 3">
    <name type="scientific">Chitinophaga lutea</name>
    <dbReference type="NCBI Taxonomy" id="2488634"/>
    <lineage>
        <taxon>Bacteria</taxon>
        <taxon>Pseudomonadati</taxon>
        <taxon>Bacteroidota</taxon>
        <taxon>Chitinophagia</taxon>
        <taxon>Chitinophagales</taxon>
        <taxon>Chitinophagaceae</taxon>
        <taxon>Chitinophaga</taxon>
    </lineage>
</organism>
<name>A0A3N4PU87_9BACT</name>
<evidence type="ECO:0000313" key="3">
    <source>
        <dbReference type="Proteomes" id="UP000278351"/>
    </source>
</evidence>
<comment type="caution">
    <text evidence="2">The sequence shown here is derived from an EMBL/GenBank/DDBJ whole genome shotgun (WGS) entry which is preliminary data.</text>
</comment>
<proteinExistence type="predicted"/>
<sequence length="148" mass="15918">MKKVLILAVLFVTAIAAKAQKTSGPAPTSSMKVRFTDLLVSSIKLTEGTNTVRLPGHHGSIQLVKRGDSFSDVVFTDVNGRETRLVPNDGTSGAAEPDCDCPLPDACFSFPDSQQYGMCICKACDVKDNDDIYSIGLLLPAVQKVRDR</sequence>
<protein>
    <submittedName>
        <fullName evidence="2">Uncharacterized protein</fullName>
    </submittedName>
</protein>
<accession>A0A3N4PU87</accession>
<keyword evidence="3" id="KW-1185">Reference proteome</keyword>
<gene>
    <name evidence="2" type="ORF">EGT74_02195</name>
</gene>
<dbReference type="RefSeq" id="WP_123844894.1">
    <property type="nucleotide sequence ID" value="NZ_RPDH01000001.1"/>
</dbReference>
<dbReference type="Proteomes" id="UP000278351">
    <property type="component" value="Unassembled WGS sequence"/>
</dbReference>